<name>A0ABR1GR94_9HYPO</name>
<dbReference type="Pfam" id="PF00241">
    <property type="entry name" value="Cofilin_ADF"/>
    <property type="match status" value="1"/>
</dbReference>
<evidence type="ECO:0000313" key="3">
    <source>
        <dbReference type="Proteomes" id="UP001498476"/>
    </source>
</evidence>
<feature type="domain" description="ADF-H" evidence="1">
    <location>
        <begin position="2"/>
        <end position="134"/>
    </location>
</feature>
<dbReference type="Gene3D" id="3.40.20.10">
    <property type="entry name" value="Severin"/>
    <property type="match status" value="1"/>
</dbReference>
<dbReference type="SUPFAM" id="SSF55753">
    <property type="entry name" value="Actin depolymerizing proteins"/>
    <property type="match status" value="1"/>
</dbReference>
<dbReference type="EMBL" id="JAZAVJ010000201">
    <property type="protein sequence ID" value="KAK7408032.1"/>
    <property type="molecule type" value="Genomic_DNA"/>
</dbReference>
<accession>A0ABR1GR94</accession>
<protein>
    <recommendedName>
        <fullName evidence="1">ADF-H domain-containing protein</fullName>
    </recommendedName>
</protein>
<organism evidence="2 3">
    <name type="scientific">Neonectria punicea</name>
    <dbReference type="NCBI Taxonomy" id="979145"/>
    <lineage>
        <taxon>Eukaryota</taxon>
        <taxon>Fungi</taxon>
        <taxon>Dikarya</taxon>
        <taxon>Ascomycota</taxon>
        <taxon>Pezizomycotina</taxon>
        <taxon>Sordariomycetes</taxon>
        <taxon>Hypocreomycetidae</taxon>
        <taxon>Hypocreales</taxon>
        <taxon>Nectriaceae</taxon>
        <taxon>Neonectria</taxon>
    </lineage>
</organism>
<evidence type="ECO:0000259" key="1">
    <source>
        <dbReference type="PROSITE" id="PS51263"/>
    </source>
</evidence>
<evidence type="ECO:0000313" key="2">
    <source>
        <dbReference type="EMBL" id="KAK7408032.1"/>
    </source>
</evidence>
<dbReference type="PANTHER" id="PTHR10829:SF52">
    <property type="entry name" value="ADF-H DOMAIN-CONTAINING PROTEIN"/>
    <property type="match status" value="1"/>
</dbReference>
<gene>
    <name evidence="2" type="ORF">QQX98_009805</name>
</gene>
<proteinExistence type="predicted"/>
<dbReference type="InterPro" id="IPR029006">
    <property type="entry name" value="ADF-H/Gelsolin-like_dom_sf"/>
</dbReference>
<dbReference type="InterPro" id="IPR002108">
    <property type="entry name" value="ADF-H"/>
</dbReference>
<comment type="caution">
    <text evidence="2">The sequence shown here is derived from an EMBL/GenBank/DDBJ whole genome shotgun (WGS) entry which is preliminary data.</text>
</comment>
<reference evidence="2 3" key="1">
    <citation type="journal article" date="2025" name="Microbiol. Resour. Announc.">
        <title>Draft genome sequences for Neonectria magnoliae and Neonectria punicea, canker pathogens of Liriodendron tulipifera and Acer saccharum in West Virginia.</title>
        <authorList>
            <person name="Petronek H.M."/>
            <person name="Kasson M.T."/>
            <person name="Metheny A.M."/>
            <person name="Stauder C.M."/>
            <person name="Lovett B."/>
            <person name="Lynch S.C."/>
            <person name="Garnas J.R."/>
            <person name="Kasson L.R."/>
            <person name="Stajich J.E."/>
        </authorList>
    </citation>
    <scope>NUCLEOTIDE SEQUENCE [LARGE SCALE GENOMIC DNA]</scope>
    <source>
        <strain evidence="2 3">NRRL 64653</strain>
    </source>
</reference>
<sequence>MPLRLDNESELREAQAALFNSNSQSGWLLLNYVGPSTLHFEAGGEGGPEEIVPLLEADQIQYAVVRVNVPGQGLESTSRDVFLGYTGPEVGIIERGKKTIHYGDAKELLQPHHAEVTVRNKDQLNVETLIERSNPEASNKEI</sequence>
<dbReference type="CDD" id="cd11282">
    <property type="entry name" value="ADF_coactosin_like"/>
    <property type="match status" value="1"/>
</dbReference>
<dbReference type="Proteomes" id="UP001498476">
    <property type="component" value="Unassembled WGS sequence"/>
</dbReference>
<dbReference type="PANTHER" id="PTHR10829">
    <property type="entry name" value="CORTACTIN AND DREBRIN"/>
    <property type="match status" value="1"/>
</dbReference>
<dbReference type="PROSITE" id="PS51263">
    <property type="entry name" value="ADF_H"/>
    <property type="match status" value="1"/>
</dbReference>
<keyword evidence="3" id="KW-1185">Reference proteome</keyword>